<organism evidence="1 2">
    <name type="scientific">Halobellus rarus</name>
    <dbReference type="NCBI Taxonomy" id="1126237"/>
    <lineage>
        <taxon>Archaea</taxon>
        <taxon>Methanobacteriati</taxon>
        <taxon>Methanobacteriota</taxon>
        <taxon>Stenosarchaea group</taxon>
        <taxon>Halobacteria</taxon>
        <taxon>Halobacteriales</taxon>
        <taxon>Haloferacaceae</taxon>
        <taxon>Halobellus</taxon>
    </lineage>
</organism>
<name>A0ABD6CH35_9EURY</name>
<dbReference type="RefSeq" id="WP_256421726.1">
    <property type="nucleotide sequence ID" value="NZ_JANHDI010000008.1"/>
</dbReference>
<dbReference type="PROSITE" id="PS51257">
    <property type="entry name" value="PROKAR_LIPOPROTEIN"/>
    <property type="match status" value="1"/>
</dbReference>
<accession>A0ABD6CH35</accession>
<evidence type="ECO:0000313" key="1">
    <source>
        <dbReference type="EMBL" id="MFD1597391.1"/>
    </source>
</evidence>
<gene>
    <name evidence="1" type="ORF">ACFSBX_00185</name>
</gene>
<evidence type="ECO:0000313" key="2">
    <source>
        <dbReference type="Proteomes" id="UP001597085"/>
    </source>
</evidence>
<dbReference type="AlphaFoldDB" id="A0ABD6CH35"/>
<protein>
    <submittedName>
        <fullName evidence="1">Uncharacterized protein</fullName>
    </submittedName>
</protein>
<proteinExistence type="predicted"/>
<reference evidence="1 2" key="1">
    <citation type="journal article" date="2019" name="Int. J. Syst. Evol. Microbiol.">
        <title>The Global Catalogue of Microorganisms (GCM) 10K type strain sequencing project: providing services to taxonomists for standard genome sequencing and annotation.</title>
        <authorList>
            <consortium name="The Broad Institute Genomics Platform"/>
            <consortium name="The Broad Institute Genome Sequencing Center for Infectious Disease"/>
            <person name="Wu L."/>
            <person name="Ma J."/>
        </authorList>
    </citation>
    <scope>NUCLEOTIDE SEQUENCE [LARGE SCALE GENOMIC DNA]</scope>
    <source>
        <strain evidence="1 2">CGMCC 1.12121</strain>
    </source>
</reference>
<sequence>MSSVRVALVSLTVLLITAGCLGAVPSNTPDTDKAVQLENDWNRSVEVDLRVVRGTTDETVYGKTHTLDPGAEREVYDLSDANPDGVESFRIVASALNATEHTTISTNACHGDAYVRIDADGGLAVFHSIC</sequence>
<keyword evidence="2" id="KW-1185">Reference proteome</keyword>
<dbReference type="EMBL" id="JBHUDK010000002">
    <property type="protein sequence ID" value="MFD1597391.1"/>
    <property type="molecule type" value="Genomic_DNA"/>
</dbReference>
<dbReference type="Proteomes" id="UP001597085">
    <property type="component" value="Unassembled WGS sequence"/>
</dbReference>
<comment type="caution">
    <text evidence="1">The sequence shown here is derived from an EMBL/GenBank/DDBJ whole genome shotgun (WGS) entry which is preliminary data.</text>
</comment>